<sequence length="152" mass="16944">MTETFENYHQAASMLAGRMEDSLCTFSRKPLFSIASVFLSAVITTTPPEDTNHGSPASYLHTLSLGAELATNSHQYMFVYPLDIQIFRNLKNNLTQREISSLHFTSEDAGVDRGVVVQEDSILELGSAEMSKRLGSVYLIHLQTISTPREMK</sequence>
<organism evidence="1 2">
    <name type="scientific">Caerostris darwini</name>
    <dbReference type="NCBI Taxonomy" id="1538125"/>
    <lineage>
        <taxon>Eukaryota</taxon>
        <taxon>Metazoa</taxon>
        <taxon>Ecdysozoa</taxon>
        <taxon>Arthropoda</taxon>
        <taxon>Chelicerata</taxon>
        <taxon>Arachnida</taxon>
        <taxon>Araneae</taxon>
        <taxon>Araneomorphae</taxon>
        <taxon>Entelegynae</taxon>
        <taxon>Araneoidea</taxon>
        <taxon>Araneidae</taxon>
        <taxon>Caerostris</taxon>
    </lineage>
</organism>
<accession>A0AAV4PP12</accession>
<dbReference type="EMBL" id="BPLQ01003045">
    <property type="protein sequence ID" value="GIX97559.1"/>
    <property type="molecule type" value="Genomic_DNA"/>
</dbReference>
<gene>
    <name evidence="1" type="ORF">CDAR_193951</name>
</gene>
<comment type="caution">
    <text evidence="1">The sequence shown here is derived from an EMBL/GenBank/DDBJ whole genome shotgun (WGS) entry which is preliminary data.</text>
</comment>
<dbReference type="AlphaFoldDB" id="A0AAV4PP12"/>
<protein>
    <submittedName>
        <fullName evidence="1">Uncharacterized protein</fullName>
    </submittedName>
</protein>
<evidence type="ECO:0000313" key="2">
    <source>
        <dbReference type="Proteomes" id="UP001054837"/>
    </source>
</evidence>
<dbReference type="Proteomes" id="UP001054837">
    <property type="component" value="Unassembled WGS sequence"/>
</dbReference>
<proteinExistence type="predicted"/>
<name>A0AAV4PP12_9ARAC</name>
<evidence type="ECO:0000313" key="1">
    <source>
        <dbReference type="EMBL" id="GIX97559.1"/>
    </source>
</evidence>
<keyword evidence="2" id="KW-1185">Reference proteome</keyword>
<reference evidence="1 2" key="1">
    <citation type="submission" date="2021-06" db="EMBL/GenBank/DDBJ databases">
        <title>Caerostris darwini draft genome.</title>
        <authorList>
            <person name="Kono N."/>
            <person name="Arakawa K."/>
        </authorList>
    </citation>
    <scope>NUCLEOTIDE SEQUENCE [LARGE SCALE GENOMIC DNA]</scope>
</reference>